<keyword evidence="1" id="KW-0472">Membrane</keyword>
<proteinExistence type="predicted"/>
<dbReference type="AlphaFoldDB" id="A0A1F6DIV7"/>
<evidence type="ECO:0000313" key="3">
    <source>
        <dbReference type="Proteomes" id="UP000176511"/>
    </source>
</evidence>
<evidence type="ECO:0000256" key="1">
    <source>
        <dbReference type="SAM" id="Phobius"/>
    </source>
</evidence>
<accession>A0A1F6DIV7</accession>
<protein>
    <recommendedName>
        <fullName evidence="4">PepSY domain-containing protein</fullName>
    </recommendedName>
</protein>
<sequence>MKKEASKITYESVDPKKGGSFTVPWVIAAIFALGVLGYAVWQYGPVSEDLYEEPQVLLEASLSAYDAALLVATKAAQSWQSNAVVASFEPLEESNARGDARGWRFVFTSTSKRGTGYVVDVKNGVVVSHQEGAVGSVGTILPQNAKTIDEAIAEVHAMPGRENAIIEGVEALVTEGVWYWGVRTDKGTISIKMEK</sequence>
<reference evidence="2 3" key="1">
    <citation type="journal article" date="2016" name="Nat. Commun.">
        <title>Thousands of microbial genomes shed light on interconnected biogeochemical processes in an aquifer system.</title>
        <authorList>
            <person name="Anantharaman K."/>
            <person name="Brown C.T."/>
            <person name="Hug L.A."/>
            <person name="Sharon I."/>
            <person name="Castelle C.J."/>
            <person name="Probst A.J."/>
            <person name="Thomas B.C."/>
            <person name="Singh A."/>
            <person name="Wilkins M.J."/>
            <person name="Karaoz U."/>
            <person name="Brodie E.L."/>
            <person name="Williams K.H."/>
            <person name="Hubbard S.S."/>
            <person name="Banfield J.F."/>
        </authorList>
    </citation>
    <scope>NUCLEOTIDE SEQUENCE [LARGE SCALE GENOMIC DNA]</scope>
</reference>
<evidence type="ECO:0000313" key="2">
    <source>
        <dbReference type="EMBL" id="OGG61374.1"/>
    </source>
</evidence>
<gene>
    <name evidence="2" type="ORF">A3C87_00095</name>
</gene>
<dbReference type="STRING" id="1798491.A3C87_00095"/>
<name>A0A1F6DIV7_9BACT</name>
<feature type="transmembrane region" description="Helical" evidence="1">
    <location>
        <begin position="21"/>
        <end position="41"/>
    </location>
</feature>
<organism evidence="2 3">
    <name type="scientific">Candidatus Kaiserbacteria bacterium RIFCSPHIGHO2_02_FULL_49_34</name>
    <dbReference type="NCBI Taxonomy" id="1798491"/>
    <lineage>
        <taxon>Bacteria</taxon>
        <taxon>Candidatus Kaiseribacteriota</taxon>
    </lineage>
</organism>
<dbReference type="Proteomes" id="UP000176511">
    <property type="component" value="Unassembled WGS sequence"/>
</dbReference>
<keyword evidence="1" id="KW-1133">Transmembrane helix</keyword>
<comment type="caution">
    <text evidence="2">The sequence shown here is derived from an EMBL/GenBank/DDBJ whole genome shotgun (WGS) entry which is preliminary data.</text>
</comment>
<dbReference type="EMBL" id="MFLE01000018">
    <property type="protein sequence ID" value="OGG61374.1"/>
    <property type="molecule type" value="Genomic_DNA"/>
</dbReference>
<evidence type="ECO:0008006" key="4">
    <source>
        <dbReference type="Google" id="ProtNLM"/>
    </source>
</evidence>
<keyword evidence="1" id="KW-0812">Transmembrane</keyword>